<evidence type="ECO:0000313" key="2">
    <source>
        <dbReference type="Proteomes" id="UP000586305"/>
    </source>
</evidence>
<dbReference type="AlphaFoldDB" id="A0A849VJK1"/>
<dbReference type="Proteomes" id="UP000586305">
    <property type="component" value="Unassembled WGS sequence"/>
</dbReference>
<proteinExistence type="predicted"/>
<sequence length="106" mass="12470">MILPLVAANFASAEDVKSEKLYDFDHKVHYEQTKYNNEHYLLKIKSDSYEHFLQQSVFLLRHSARLCQARTPQLTILKGVQRYEKLPTTPRPYQSDLQVDLKCISQ</sequence>
<protein>
    <submittedName>
        <fullName evidence="1">Uncharacterized protein</fullName>
    </submittedName>
</protein>
<dbReference type="EMBL" id="JABBPG010000006">
    <property type="protein sequence ID" value="NOU51891.1"/>
    <property type="molecule type" value="Genomic_DNA"/>
</dbReference>
<accession>A0A849VJK1</accession>
<comment type="caution">
    <text evidence="1">The sequence shown here is derived from an EMBL/GenBank/DDBJ whole genome shotgun (WGS) entry which is preliminary data.</text>
</comment>
<evidence type="ECO:0000313" key="1">
    <source>
        <dbReference type="EMBL" id="NOU51891.1"/>
    </source>
</evidence>
<reference evidence="1 2" key="1">
    <citation type="submission" date="2020-04" db="EMBL/GenBank/DDBJ databases">
        <title>Pseudoalteromonas caenipelagi sp. nov., isolated from a tidal flat.</title>
        <authorList>
            <person name="Park S."/>
            <person name="Yoon J.-H."/>
        </authorList>
    </citation>
    <scope>NUCLEOTIDE SEQUENCE [LARGE SCALE GENOMIC DNA]</scope>
    <source>
        <strain evidence="1 2">JBTF-M23</strain>
    </source>
</reference>
<organism evidence="1 2">
    <name type="scientific">Pseudoalteromonas caenipelagi</name>
    <dbReference type="NCBI Taxonomy" id="2726988"/>
    <lineage>
        <taxon>Bacteria</taxon>
        <taxon>Pseudomonadati</taxon>
        <taxon>Pseudomonadota</taxon>
        <taxon>Gammaproteobacteria</taxon>
        <taxon>Alteromonadales</taxon>
        <taxon>Pseudoalteromonadaceae</taxon>
        <taxon>Pseudoalteromonas</taxon>
    </lineage>
</organism>
<keyword evidence="2" id="KW-1185">Reference proteome</keyword>
<gene>
    <name evidence="1" type="ORF">HG263_15245</name>
</gene>
<name>A0A849VJK1_9GAMM</name>